<accession>A0AAV3SFE0</accession>
<comment type="caution">
    <text evidence="1">The sequence shown here is derived from an EMBL/GenBank/DDBJ whole genome shotgun (WGS) entry which is preliminary data.</text>
</comment>
<dbReference type="EMBL" id="BAAADN010000025">
    <property type="protein sequence ID" value="GAA0460686.1"/>
    <property type="molecule type" value="Genomic_DNA"/>
</dbReference>
<evidence type="ECO:0008006" key="3">
    <source>
        <dbReference type="Google" id="ProtNLM"/>
    </source>
</evidence>
<name>A0AAV3SFE0_HALDO</name>
<reference evidence="1" key="2">
    <citation type="submission" date="2023-12" db="EMBL/GenBank/DDBJ databases">
        <authorList>
            <person name="Sun Q."/>
            <person name="Inoue M."/>
        </authorList>
    </citation>
    <scope>NUCLEOTIDE SEQUENCE</scope>
    <source>
        <strain evidence="1">JCM 12289</strain>
    </source>
</reference>
<evidence type="ECO:0000313" key="1">
    <source>
        <dbReference type="EMBL" id="GAA0460686.1"/>
    </source>
</evidence>
<dbReference type="AlphaFoldDB" id="A0AAV3SFE0"/>
<organism evidence="1 2">
    <name type="scientific">Halococcus dombrowskii</name>
    <dbReference type="NCBI Taxonomy" id="179637"/>
    <lineage>
        <taxon>Archaea</taxon>
        <taxon>Methanobacteriati</taxon>
        <taxon>Methanobacteriota</taxon>
        <taxon>Stenosarchaea group</taxon>
        <taxon>Halobacteria</taxon>
        <taxon>Halobacteriales</taxon>
        <taxon>Halococcaceae</taxon>
        <taxon>Halococcus</taxon>
    </lineage>
</organism>
<gene>
    <name evidence="1" type="ORF">GCM10008985_16460</name>
</gene>
<evidence type="ECO:0000313" key="2">
    <source>
        <dbReference type="Proteomes" id="UP001500962"/>
    </source>
</evidence>
<reference evidence="1" key="1">
    <citation type="journal article" date="2014" name="Int. J. Syst. Evol. Microbiol.">
        <title>Complete genome sequence of Corynebacterium casei LMG S-19264T (=DSM 44701T), isolated from a smear-ripened cheese.</title>
        <authorList>
            <consortium name="US DOE Joint Genome Institute (JGI-PGF)"/>
            <person name="Walter F."/>
            <person name="Albersmeier A."/>
            <person name="Kalinowski J."/>
            <person name="Ruckert C."/>
        </authorList>
    </citation>
    <scope>NUCLEOTIDE SEQUENCE</scope>
    <source>
        <strain evidence="1">JCM 12289</strain>
    </source>
</reference>
<proteinExistence type="predicted"/>
<protein>
    <recommendedName>
        <fullName evidence="3">Transposase</fullName>
    </recommendedName>
</protein>
<sequence>MGYPDARYVHKIGAVDSGDGNPKQRRSKRYVTIFKPSRLSDDSGYSGETVQYRKQHPRVKGAPPVDLNPPIIAQCHSG</sequence>
<dbReference type="Proteomes" id="UP001500962">
    <property type="component" value="Unassembled WGS sequence"/>
</dbReference>